<comment type="similarity">
    <text evidence="2">Belongs to the glycosyltransferase 28 family.</text>
</comment>
<dbReference type="Gene3D" id="3.40.50.2000">
    <property type="entry name" value="Glycogen Phosphorylase B"/>
    <property type="match status" value="1"/>
</dbReference>
<evidence type="ECO:0000256" key="4">
    <source>
        <dbReference type="ARBA" id="ARBA00022679"/>
    </source>
</evidence>
<evidence type="ECO:0000256" key="1">
    <source>
        <dbReference type="ARBA" id="ARBA00004370"/>
    </source>
</evidence>
<feature type="domain" description="Glycosyl transferase family 28 C-terminal" evidence="5">
    <location>
        <begin position="209"/>
        <end position="341"/>
    </location>
</feature>
<dbReference type="AlphaFoldDB" id="A0A9X2B3C6"/>
<dbReference type="Proteomes" id="UP001139347">
    <property type="component" value="Unassembled WGS sequence"/>
</dbReference>
<gene>
    <name evidence="7" type="ORF">MUG84_17295</name>
</gene>
<comment type="subcellular location">
    <subcellularLocation>
        <location evidence="1">Membrane</location>
    </subcellularLocation>
</comment>
<feature type="domain" description="Diacylglycerol glucosyltransferase N-terminal" evidence="6">
    <location>
        <begin position="19"/>
        <end position="183"/>
    </location>
</feature>
<dbReference type="GO" id="GO:0009247">
    <property type="term" value="P:glycolipid biosynthetic process"/>
    <property type="evidence" value="ECO:0007669"/>
    <property type="project" value="InterPro"/>
</dbReference>
<reference evidence="7" key="1">
    <citation type="submission" date="2022-04" db="EMBL/GenBank/DDBJ databases">
        <title>Paenibacillus mangrovi sp. nov., a novel endophytic bacterium isolated from bark of Kandelia candel.</title>
        <authorList>
            <person name="Tuo L."/>
        </authorList>
    </citation>
    <scope>NUCLEOTIDE SEQUENCE</scope>
    <source>
        <strain evidence="7">KQZ6P-2</strain>
    </source>
</reference>
<dbReference type="InterPro" id="IPR009695">
    <property type="entry name" value="Diacylglyc_glucosyltr_N"/>
</dbReference>
<dbReference type="PANTHER" id="PTHR43025">
    <property type="entry name" value="MONOGALACTOSYLDIACYLGLYCEROL SYNTHASE"/>
    <property type="match status" value="1"/>
</dbReference>
<proteinExistence type="inferred from homology"/>
<organism evidence="7 8">
    <name type="scientific">Paenibacillus mangrovi</name>
    <dbReference type="NCBI Taxonomy" id="2931978"/>
    <lineage>
        <taxon>Bacteria</taxon>
        <taxon>Bacillati</taxon>
        <taxon>Bacillota</taxon>
        <taxon>Bacilli</taxon>
        <taxon>Bacillales</taxon>
        <taxon>Paenibacillaceae</taxon>
        <taxon>Paenibacillus</taxon>
    </lineage>
</organism>
<dbReference type="SUPFAM" id="SSF53756">
    <property type="entry name" value="UDP-Glycosyltransferase/glycogen phosphorylase"/>
    <property type="match status" value="1"/>
</dbReference>
<dbReference type="EMBL" id="JALIRP010000007">
    <property type="protein sequence ID" value="MCJ8013484.1"/>
    <property type="molecule type" value="Genomic_DNA"/>
</dbReference>
<keyword evidence="4" id="KW-0808">Transferase</keyword>
<dbReference type="GO" id="GO:0016758">
    <property type="term" value="F:hexosyltransferase activity"/>
    <property type="evidence" value="ECO:0007669"/>
    <property type="project" value="InterPro"/>
</dbReference>
<dbReference type="Pfam" id="PF06925">
    <property type="entry name" value="MGDG_synth"/>
    <property type="match status" value="1"/>
</dbReference>
<keyword evidence="3" id="KW-0328">Glycosyltransferase</keyword>
<dbReference type="Pfam" id="PF04101">
    <property type="entry name" value="Glyco_tran_28_C"/>
    <property type="match status" value="1"/>
</dbReference>
<keyword evidence="8" id="KW-1185">Reference proteome</keyword>
<dbReference type="InterPro" id="IPR007235">
    <property type="entry name" value="Glyco_trans_28_C"/>
</dbReference>
<evidence type="ECO:0000259" key="6">
    <source>
        <dbReference type="Pfam" id="PF06925"/>
    </source>
</evidence>
<name>A0A9X2B3C6_9BACL</name>
<evidence type="ECO:0000313" key="8">
    <source>
        <dbReference type="Proteomes" id="UP001139347"/>
    </source>
</evidence>
<evidence type="ECO:0000256" key="2">
    <source>
        <dbReference type="ARBA" id="ARBA00006962"/>
    </source>
</evidence>
<dbReference type="GO" id="GO:0016020">
    <property type="term" value="C:membrane"/>
    <property type="evidence" value="ECO:0007669"/>
    <property type="project" value="UniProtKB-SubCell"/>
</dbReference>
<evidence type="ECO:0000259" key="5">
    <source>
        <dbReference type="Pfam" id="PF04101"/>
    </source>
</evidence>
<accession>A0A9X2B3C6</accession>
<dbReference type="PANTHER" id="PTHR43025:SF3">
    <property type="entry name" value="MONOGALACTOSYLDIACYLGLYCEROL SYNTHASE 1, CHLOROPLASTIC"/>
    <property type="match status" value="1"/>
</dbReference>
<comment type="caution">
    <text evidence="7">The sequence shown here is derived from an EMBL/GenBank/DDBJ whole genome shotgun (WGS) entry which is preliminary data.</text>
</comment>
<dbReference type="RefSeq" id="WP_244726989.1">
    <property type="nucleotide sequence ID" value="NZ_JALIRP010000007.1"/>
</dbReference>
<protein>
    <submittedName>
        <fullName evidence="7">UDP-N-acetylglucosamine 2-epimerase</fullName>
    </submittedName>
</protein>
<evidence type="ECO:0000313" key="7">
    <source>
        <dbReference type="EMBL" id="MCJ8013484.1"/>
    </source>
</evidence>
<evidence type="ECO:0000256" key="3">
    <source>
        <dbReference type="ARBA" id="ARBA00022676"/>
    </source>
</evidence>
<dbReference type="InterPro" id="IPR050519">
    <property type="entry name" value="Glycosyltransf_28_UgtP"/>
</dbReference>
<sequence length="388" mass="43510">MSIQHPRILILTAGYGEGHLQVSRALKQGFLSNQVNDLHIVDLMKEAHPILNSVSCKLYQISSYSSQFGLDYYGWSYYMTRDANPVKSINRYLNAIGKRKMLEMIESVRPDAIINTFPFGAVTEIGRKFSIPTSTIITDYTLHSRWVHPDTDKYYVATEALKRELINEHGTAPDRVSVTGIPVRTSFYHAATAAKMSSPAKTQSTRNRVLIMAGSFAVFHHIVELVQMLLEKGNCAIDLVCGRHEKMAMKLRSLFPNRPEVNVLGYVERIHELMAAASCIVTKAGGVTLSEALVLNLPVFIFKPYGGQERENARIFKQSGLGDIAIDIGELGEKMIHFLNDPASAERIRNNMAALYKGDAAERIVEDTLLTLNEKHHLRRIPELAVRK</sequence>